<comment type="caution">
    <text evidence="2">The sequence shown here is derived from an EMBL/GenBank/DDBJ whole genome shotgun (WGS) entry which is preliminary data.</text>
</comment>
<keyword evidence="3" id="KW-1185">Reference proteome</keyword>
<sequence length="698" mass="76457">MICRGRVYSVQRGFTTLLFLLLILVVVGCTTTPATLTGVITDAYTGEPVAGALVEVGASTSTTSDDGVFSVARWSDRDTLEVRAPQYEALALPLAGRPELAGTNALTVTLNTSLRPNSLTGVVLDEFTGIPVQDAQVVATFDVTQTLTTTTDLEGRYTLSGLPEQFTLAVEAEDFAAASEELVRTTAFDLNLRPNVLAGTITDRYTAEGVAGATVQVGDVRAQTDASGTYRVTGIPVDAVTVEISADGYATLSQELGQVTALDAVLRPDTLRGRLIDKDSGQPVVNAAIFATTTFPGTDVAFERIVDSEDGSFTLPGLPEQGYLQVLSPGYRTEVIPIEPGNVPTEIALERFRVKALYVTSAVASVPNLLENYIELIERTELNAIVIDIKSDLRDDLGMIYYDSQVPLARELNLSRPYIDMPALVQRLKDRGIYTIARIQLFSHDNVLSDARPEWSIRVRETGEVYADYPGPGIRYAYLDPTNRNVWDYNIQLGVEAALMGFDEVNYDYIRFPDWFGPRAEFGEKLLFSEPLDAVNNPRRMFDVITEFMDEAHRAVNGSGAKMSICVFGRVVLGGSLTIAQDMQLMGNYTDYIAPMPYPSLWWPGAFDLPSPVEEPYKVLEAANAAGLKTIEGEYARLRPWLQDHTDPWSYKVVRYGPAEVRAQIDATEKFPEIDGWMLYDSANAYRGAFGGAARVAP</sequence>
<dbReference type="InterPro" id="IPR025275">
    <property type="entry name" value="DUF4015"/>
</dbReference>
<dbReference type="InterPro" id="IPR017853">
    <property type="entry name" value="GH"/>
</dbReference>
<evidence type="ECO:0000313" key="3">
    <source>
        <dbReference type="Proteomes" id="UP000220922"/>
    </source>
</evidence>
<organism evidence="2 3">
    <name type="scientific">Candidatus Chloroploca asiatica</name>
    <dbReference type="NCBI Taxonomy" id="1506545"/>
    <lineage>
        <taxon>Bacteria</taxon>
        <taxon>Bacillati</taxon>
        <taxon>Chloroflexota</taxon>
        <taxon>Chloroflexia</taxon>
        <taxon>Chloroflexales</taxon>
        <taxon>Chloroflexineae</taxon>
        <taxon>Oscillochloridaceae</taxon>
        <taxon>Candidatus Chloroploca</taxon>
    </lineage>
</organism>
<feature type="domain" description="DUF4015" evidence="1">
    <location>
        <begin position="356"/>
        <end position="686"/>
    </location>
</feature>
<dbReference type="Pfam" id="PF13200">
    <property type="entry name" value="DUF4015"/>
    <property type="match status" value="1"/>
</dbReference>
<dbReference type="Gene3D" id="3.20.20.80">
    <property type="entry name" value="Glycosidases"/>
    <property type="match status" value="1"/>
</dbReference>
<dbReference type="Gene3D" id="2.60.40.1120">
    <property type="entry name" value="Carboxypeptidase-like, regulatory domain"/>
    <property type="match status" value="3"/>
</dbReference>
<gene>
    <name evidence="2" type="ORF">A9Q02_06480</name>
</gene>
<reference evidence="2 3" key="1">
    <citation type="submission" date="2016-05" db="EMBL/GenBank/DDBJ databases">
        <authorList>
            <person name="Lavstsen T."/>
            <person name="Jespersen J.S."/>
        </authorList>
    </citation>
    <scope>NUCLEOTIDE SEQUENCE [LARGE SCALE GENOMIC DNA]</scope>
    <source>
        <strain evidence="2 3">B7-9</strain>
    </source>
</reference>
<dbReference type="AlphaFoldDB" id="A0A2H3L0D5"/>
<evidence type="ECO:0000313" key="2">
    <source>
        <dbReference type="EMBL" id="PDV96597.1"/>
    </source>
</evidence>
<dbReference type="SUPFAM" id="SSF51445">
    <property type="entry name" value="(Trans)glycosidases"/>
    <property type="match status" value="1"/>
</dbReference>
<dbReference type="InterPro" id="IPR008969">
    <property type="entry name" value="CarboxyPept-like_regulatory"/>
</dbReference>
<dbReference type="OrthoDB" id="9774125at2"/>
<dbReference type="PROSITE" id="PS51257">
    <property type="entry name" value="PROKAR_LIPOPROTEIN"/>
    <property type="match status" value="1"/>
</dbReference>
<proteinExistence type="predicted"/>
<dbReference type="SUPFAM" id="SSF49464">
    <property type="entry name" value="Carboxypeptidase regulatory domain-like"/>
    <property type="match status" value="3"/>
</dbReference>
<name>A0A2H3L0D5_9CHLR</name>
<dbReference type="Pfam" id="PF13620">
    <property type="entry name" value="CarboxypepD_reg"/>
    <property type="match status" value="2"/>
</dbReference>
<accession>A0A2H3L0D5</accession>
<protein>
    <recommendedName>
        <fullName evidence="1">DUF4015 domain-containing protein</fullName>
    </recommendedName>
</protein>
<evidence type="ECO:0000259" key="1">
    <source>
        <dbReference type="Pfam" id="PF13200"/>
    </source>
</evidence>
<dbReference type="EMBL" id="LYXE01000188">
    <property type="protein sequence ID" value="PDV96597.1"/>
    <property type="molecule type" value="Genomic_DNA"/>
</dbReference>
<dbReference type="Proteomes" id="UP000220922">
    <property type="component" value="Unassembled WGS sequence"/>
</dbReference>